<accession>A0A375BYN4</accession>
<protein>
    <submittedName>
        <fullName evidence="1">Uncharacterized protein</fullName>
    </submittedName>
</protein>
<reference evidence="1" key="1">
    <citation type="submission" date="2018-01" db="EMBL/GenBank/DDBJ databases">
        <authorList>
            <person name="Clerissi C."/>
        </authorList>
    </citation>
    <scope>NUCLEOTIDE SEQUENCE</scope>
    <source>
        <strain evidence="1">Cupriavidus taiwanensis STM 3521</strain>
    </source>
</reference>
<organism evidence="1">
    <name type="scientific">Cupriavidus taiwanensis</name>
    <dbReference type="NCBI Taxonomy" id="164546"/>
    <lineage>
        <taxon>Bacteria</taxon>
        <taxon>Pseudomonadati</taxon>
        <taxon>Pseudomonadota</taxon>
        <taxon>Betaproteobacteria</taxon>
        <taxon>Burkholderiales</taxon>
        <taxon>Burkholderiaceae</taxon>
        <taxon>Cupriavidus</taxon>
    </lineage>
</organism>
<name>A0A375BYN4_9BURK</name>
<sequence length="28" mass="2939">MASPLLIPVQCVGQEANAGQPEQSNELD</sequence>
<evidence type="ECO:0000313" key="1">
    <source>
        <dbReference type="EMBL" id="SOY58540.1"/>
    </source>
</evidence>
<proteinExistence type="predicted"/>
<dbReference type="EMBL" id="OFSP01000031">
    <property type="protein sequence ID" value="SOY58540.1"/>
    <property type="molecule type" value="Genomic_DNA"/>
</dbReference>
<gene>
    <name evidence="1" type="ORF">CBM2589_A10187</name>
</gene>
<comment type="caution">
    <text evidence="1">The sequence shown here is derived from an EMBL/GenBank/DDBJ whole genome shotgun (WGS) entry which is preliminary data.</text>
</comment>
<dbReference type="AlphaFoldDB" id="A0A375BYN4"/>
<dbReference type="Proteomes" id="UP000256297">
    <property type="component" value="Chromosome CBM2589_a"/>
</dbReference>